<keyword evidence="5 8" id="KW-0812">Transmembrane</keyword>
<evidence type="ECO:0000256" key="2">
    <source>
        <dbReference type="ARBA" id="ARBA00007520"/>
    </source>
</evidence>
<reference evidence="11" key="1">
    <citation type="submission" date="2015-04" db="EMBL/GenBank/DDBJ databases">
        <title>Physiological reanalysis, assessment of diazotrophy, and genome sequences of multiple isolates of Streptomyces thermoautotrophicus.</title>
        <authorList>
            <person name="MacKellar D.C."/>
            <person name="Lieber L."/>
            <person name="Norman J."/>
            <person name="Bolger A."/>
            <person name="Tobin C."/>
            <person name="Murray J.W."/>
            <person name="Chang R."/>
            <person name="Ford T."/>
            <person name="Nguyen P.Q."/>
            <person name="Woodward J."/>
            <person name="Permingeat H."/>
            <person name="Joshi N.S."/>
            <person name="Silver P.A."/>
            <person name="Usadel B."/>
            <person name="Rutherford A.W."/>
            <person name="Friesen M."/>
            <person name="Prell J."/>
        </authorList>
    </citation>
    <scope>NUCLEOTIDE SEQUENCE [LARGE SCALE GENOMIC DNA]</scope>
    <source>
        <strain evidence="11">H1</strain>
    </source>
</reference>
<keyword evidence="4" id="KW-1003">Cell membrane</keyword>
<evidence type="ECO:0000256" key="3">
    <source>
        <dbReference type="ARBA" id="ARBA00022448"/>
    </source>
</evidence>
<feature type="transmembrane region" description="Helical" evidence="8">
    <location>
        <begin position="268"/>
        <end position="294"/>
    </location>
</feature>
<dbReference type="PRINTS" id="PR01036">
    <property type="entry name" value="TCRTETB"/>
</dbReference>
<dbReference type="PATRIC" id="fig|1469144.10.peg.959"/>
<organism evidence="10 11">
    <name type="scientific">Carbonactinospora thermoautotrophica</name>
    <dbReference type="NCBI Taxonomy" id="1469144"/>
    <lineage>
        <taxon>Bacteria</taxon>
        <taxon>Bacillati</taxon>
        <taxon>Actinomycetota</taxon>
        <taxon>Actinomycetes</taxon>
        <taxon>Kitasatosporales</taxon>
        <taxon>Carbonactinosporaceae</taxon>
        <taxon>Carbonactinospora</taxon>
    </lineage>
</organism>
<dbReference type="PROSITE" id="PS50850">
    <property type="entry name" value="MFS"/>
    <property type="match status" value="1"/>
</dbReference>
<dbReference type="PANTHER" id="PTHR23501">
    <property type="entry name" value="MAJOR FACILITATOR SUPERFAMILY"/>
    <property type="match status" value="1"/>
</dbReference>
<feature type="transmembrane region" description="Helical" evidence="8">
    <location>
        <begin position="81"/>
        <end position="100"/>
    </location>
</feature>
<keyword evidence="3" id="KW-0813">Transport</keyword>
<feature type="transmembrane region" description="Helical" evidence="8">
    <location>
        <begin position="51"/>
        <end position="69"/>
    </location>
</feature>
<gene>
    <name evidence="10" type="ORF">LI90_844</name>
</gene>
<dbReference type="SUPFAM" id="SSF103473">
    <property type="entry name" value="MFS general substrate transporter"/>
    <property type="match status" value="1"/>
</dbReference>
<keyword evidence="7 8" id="KW-0472">Membrane</keyword>
<dbReference type="Proteomes" id="UP000070188">
    <property type="component" value="Unassembled WGS sequence"/>
</dbReference>
<dbReference type="AlphaFoldDB" id="A0A132MMX2"/>
<dbReference type="PANTHER" id="PTHR23501:SF197">
    <property type="entry name" value="COMD"/>
    <property type="match status" value="1"/>
</dbReference>
<feature type="transmembrane region" description="Helical" evidence="8">
    <location>
        <begin position="201"/>
        <end position="221"/>
    </location>
</feature>
<feature type="domain" description="Major facilitator superfamily (MFS) profile" evidence="9">
    <location>
        <begin position="16"/>
        <end position="492"/>
    </location>
</feature>
<dbReference type="GO" id="GO:0022857">
    <property type="term" value="F:transmembrane transporter activity"/>
    <property type="evidence" value="ECO:0007669"/>
    <property type="project" value="InterPro"/>
</dbReference>
<dbReference type="InterPro" id="IPR004638">
    <property type="entry name" value="EmrB-like"/>
</dbReference>
<feature type="transmembrane region" description="Helical" evidence="8">
    <location>
        <begin position="469"/>
        <end position="487"/>
    </location>
</feature>
<dbReference type="EMBL" id="LAXD01000001">
    <property type="protein sequence ID" value="KWW99210.1"/>
    <property type="molecule type" value="Genomic_DNA"/>
</dbReference>
<dbReference type="Gene3D" id="1.20.1250.20">
    <property type="entry name" value="MFS general substrate transporter like domains"/>
    <property type="match status" value="1"/>
</dbReference>
<dbReference type="InterPro" id="IPR011701">
    <property type="entry name" value="MFS"/>
</dbReference>
<evidence type="ECO:0000256" key="8">
    <source>
        <dbReference type="SAM" id="Phobius"/>
    </source>
</evidence>
<evidence type="ECO:0000256" key="7">
    <source>
        <dbReference type="ARBA" id="ARBA00023136"/>
    </source>
</evidence>
<dbReference type="FunFam" id="1.20.1720.10:FF:000004">
    <property type="entry name" value="EmrB/QacA family drug resistance transporter"/>
    <property type="match status" value="1"/>
</dbReference>
<feature type="transmembrane region" description="Helical" evidence="8">
    <location>
        <begin position="366"/>
        <end position="385"/>
    </location>
</feature>
<keyword evidence="11" id="KW-1185">Reference proteome</keyword>
<comment type="similarity">
    <text evidence="2">Belongs to the major facilitator superfamily. TCR/Tet family.</text>
</comment>
<accession>A0A132MMX2</accession>
<feature type="transmembrane region" description="Helical" evidence="8">
    <location>
        <begin position="397"/>
        <end position="420"/>
    </location>
</feature>
<evidence type="ECO:0000256" key="6">
    <source>
        <dbReference type="ARBA" id="ARBA00022989"/>
    </source>
</evidence>
<feature type="transmembrane region" description="Helical" evidence="8">
    <location>
        <begin position="306"/>
        <end position="328"/>
    </location>
</feature>
<proteinExistence type="inferred from homology"/>
<sequence length="509" mass="54446">MDPYPARMTHRQIMIVLSGLMLGLLLAALDQSIVGTAMPTIVGEFHALEHISWTVTAYLLTSTAVTPLYGKISDLYGRRPVYLFAITVFLLGSALCGMAHSMGQLIAFRAVQGLGAGGLMALTFTIIGDIIPPRERGRYQGYFGAVWGLSSVAGPLLGGFFTEHLSWRWIFYINLPIGAIALLVTSTVLRVRLPRREHSIDYLGAALLVAGVSLILLYTSWSGPEKGWGAASGLELLGAGIVLLALFVGWEARAKEPILPLRLFRNSVFTTTSATGFVVGLAMFGALIFIPMYLQVVKGATPTDSGLLMLPMVLGILTTSIASGQLITRIGRYKVFPIIGTALVTVSMLLFTRLEVSTPYWESSLYMFLTGAGLGLVMQVLVVAAQNAADPRDMGTVTSATTFFRSMGGTFGTALFGAVLTSRLPHYLPAGAPPEVAEHVSGSPEMIRQLPPQIRDITTGAFVHALQDVFLVAAPITLAAFVLAWTIKELPLRGHGPAQGKAEPAELGL</sequence>
<dbReference type="InterPro" id="IPR036259">
    <property type="entry name" value="MFS_trans_sf"/>
</dbReference>
<dbReference type="STRING" id="1469144.LI90_844"/>
<feature type="transmembrane region" description="Helical" evidence="8">
    <location>
        <begin position="139"/>
        <end position="157"/>
    </location>
</feature>
<name>A0A132MMX2_9ACTN</name>
<evidence type="ECO:0000256" key="5">
    <source>
        <dbReference type="ARBA" id="ARBA00022692"/>
    </source>
</evidence>
<keyword evidence="6 8" id="KW-1133">Transmembrane helix</keyword>
<evidence type="ECO:0000313" key="11">
    <source>
        <dbReference type="Proteomes" id="UP000070188"/>
    </source>
</evidence>
<comment type="caution">
    <text evidence="10">The sequence shown here is derived from an EMBL/GenBank/DDBJ whole genome shotgun (WGS) entry which is preliminary data.</text>
</comment>
<evidence type="ECO:0000313" key="10">
    <source>
        <dbReference type="EMBL" id="KWW99210.1"/>
    </source>
</evidence>
<feature type="transmembrane region" description="Helical" evidence="8">
    <location>
        <begin position="169"/>
        <end position="189"/>
    </location>
</feature>
<dbReference type="Gene3D" id="1.20.1720.10">
    <property type="entry name" value="Multidrug resistance protein D"/>
    <property type="match status" value="1"/>
</dbReference>
<dbReference type="InterPro" id="IPR020846">
    <property type="entry name" value="MFS_dom"/>
</dbReference>
<dbReference type="Pfam" id="PF07690">
    <property type="entry name" value="MFS_1"/>
    <property type="match status" value="1"/>
</dbReference>
<evidence type="ECO:0000259" key="9">
    <source>
        <dbReference type="PROSITE" id="PS50850"/>
    </source>
</evidence>
<evidence type="ECO:0000256" key="4">
    <source>
        <dbReference type="ARBA" id="ARBA00022475"/>
    </source>
</evidence>
<dbReference type="CDD" id="cd17502">
    <property type="entry name" value="MFS_Azr1_MDR_like"/>
    <property type="match status" value="1"/>
</dbReference>
<evidence type="ECO:0000256" key="1">
    <source>
        <dbReference type="ARBA" id="ARBA00004651"/>
    </source>
</evidence>
<protein>
    <submittedName>
        <fullName evidence="10">Drug resistance transporter</fullName>
    </submittedName>
</protein>
<feature type="transmembrane region" description="Helical" evidence="8">
    <location>
        <begin position="227"/>
        <end position="248"/>
    </location>
</feature>
<feature type="transmembrane region" description="Helical" evidence="8">
    <location>
        <begin position="335"/>
        <end position="354"/>
    </location>
</feature>
<feature type="transmembrane region" description="Helical" evidence="8">
    <location>
        <begin position="106"/>
        <end position="127"/>
    </location>
</feature>
<dbReference type="GO" id="GO:0005886">
    <property type="term" value="C:plasma membrane"/>
    <property type="evidence" value="ECO:0007669"/>
    <property type="project" value="UniProtKB-SubCell"/>
</dbReference>
<comment type="subcellular location">
    <subcellularLocation>
        <location evidence="1">Cell membrane</location>
        <topology evidence="1">Multi-pass membrane protein</topology>
    </subcellularLocation>
</comment>
<dbReference type="NCBIfam" id="TIGR00711">
    <property type="entry name" value="efflux_EmrB"/>
    <property type="match status" value="1"/>
</dbReference>